<feature type="binding site" evidence="5">
    <location>
        <position position="246"/>
    </location>
    <ligand>
        <name>Zn(2+)</name>
        <dbReference type="ChEBI" id="CHEBI:29105"/>
    </ligand>
</feature>
<dbReference type="OMA" id="CEIGHAG"/>
<organism evidence="8 9">
    <name type="scientific">Rhodotorula graminis (strain WP1)</name>
    <dbReference type="NCBI Taxonomy" id="578459"/>
    <lineage>
        <taxon>Eukaryota</taxon>
        <taxon>Fungi</taxon>
        <taxon>Dikarya</taxon>
        <taxon>Basidiomycota</taxon>
        <taxon>Pucciniomycotina</taxon>
        <taxon>Microbotryomycetes</taxon>
        <taxon>Sporidiobolales</taxon>
        <taxon>Sporidiobolaceae</taxon>
        <taxon>Rhodotorula</taxon>
    </lineage>
</organism>
<dbReference type="EMBL" id="KQ474079">
    <property type="protein sequence ID" value="KPV75007.1"/>
    <property type="molecule type" value="Genomic_DNA"/>
</dbReference>
<evidence type="ECO:0000256" key="4">
    <source>
        <dbReference type="ARBA" id="ARBA00023027"/>
    </source>
</evidence>
<dbReference type="Gene3D" id="3.40.50.1220">
    <property type="entry name" value="TPP-binding domain"/>
    <property type="match status" value="1"/>
</dbReference>
<feature type="region of interest" description="Disordered" evidence="6">
    <location>
        <begin position="415"/>
        <end position="599"/>
    </location>
</feature>
<name>A0A194S344_RHOGW</name>
<evidence type="ECO:0000256" key="5">
    <source>
        <dbReference type="PROSITE-ProRule" id="PRU00236"/>
    </source>
</evidence>
<evidence type="ECO:0000313" key="8">
    <source>
        <dbReference type="EMBL" id="KPV75007.1"/>
    </source>
</evidence>
<dbReference type="AlphaFoldDB" id="A0A194S344"/>
<dbReference type="SUPFAM" id="SSF52467">
    <property type="entry name" value="DHS-like NAD/FAD-binding domain"/>
    <property type="match status" value="1"/>
</dbReference>
<evidence type="ECO:0000259" key="7">
    <source>
        <dbReference type="PROSITE" id="PS50305"/>
    </source>
</evidence>
<keyword evidence="9" id="KW-1185">Reference proteome</keyword>
<keyword evidence="5" id="KW-0479">Metal-binding</keyword>
<feature type="region of interest" description="Disordered" evidence="6">
    <location>
        <begin position="47"/>
        <end position="77"/>
    </location>
</feature>
<feature type="compositionally biased region" description="Gly residues" evidence="6">
    <location>
        <begin position="590"/>
        <end position="599"/>
    </location>
</feature>
<feature type="binding site" evidence="5">
    <location>
        <position position="221"/>
    </location>
    <ligand>
        <name>Zn(2+)</name>
        <dbReference type="ChEBI" id="CHEBI:29105"/>
    </ligand>
</feature>
<keyword evidence="3" id="KW-0808">Transferase</keyword>
<keyword evidence="5" id="KW-0862">Zinc</keyword>
<evidence type="ECO:0000256" key="3">
    <source>
        <dbReference type="ARBA" id="ARBA00022679"/>
    </source>
</evidence>
<dbReference type="InterPro" id="IPR026590">
    <property type="entry name" value="Ssirtuin_cat_dom"/>
</dbReference>
<reference evidence="8 9" key="1">
    <citation type="journal article" date="2015" name="Front. Microbiol.">
        <title>Genome sequence of the plant growth promoting endophytic yeast Rhodotorula graminis WP1.</title>
        <authorList>
            <person name="Firrincieli A."/>
            <person name="Otillar R."/>
            <person name="Salamov A."/>
            <person name="Schmutz J."/>
            <person name="Khan Z."/>
            <person name="Redman R.S."/>
            <person name="Fleck N.D."/>
            <person name="Lindquist E."/>
            <person name="Grigoriev I.V."/>
            <person name="Doty S.L."/>
        </authorList>
    </citation>
    <scope>NUCLEOTIDE SEQUENCE [LARGE SCALE GENOMIC DNA]</scope>
    <source>
        <strain evidence="8 9">WP1</strain>
    </source>
</reference>
<gene>
    <name evidence="8" type="ORF">RHOBADRAFT_44522</name>
</gene>
<feature type="compositionally biased region" description="Pro residues" evidence="6">
    <location>
        <begin position="432"/>
        <end position="442"/>
    </location>
</feature>
<evidence type="ECO:0000256" key="1">
    <source>
        <dbReference type="ARBA" id="ARBA00004173"/>
    </source>
</evidence>
<dbReference type="InterPro" id="IPR003000">
    <property type="entry name" value="Sirtuin"/>
</dbReference>
<dbReference type="RefSeq" id="XP_018271056.1">
    <property type="nucleotide sequence ID" value="XM_018414428.1"/>
</dbReference>
<dbReference type="InterPro" id="IPR029035">
    <property type="entry name" value="DHS-like_NAD/FAD-binding_dom"/>
</dbReference>
<feature type="binding site" evidence="5">
    <location>
        <position position="224"/>
    </location>
    <ligand>
        <name>Zn(2+)</name>
        <dbReference type="ChEBI" id="CHEBI:29105"/>
    </ligand>
</feature>
<sequence>MQRLALDAQGGSTSAVTLEALAHVANSLAEASSIVAGLGAGCSTSAGIPDFRTPRPSSSSSPSPTSPPPSSTCTSTRSVQATKHLFSYSSLVQPDSRADHLRFMAELRRTTRRACPRPSSSSSSASGKGKERADDPPTPFHGLLASLDERGQLQRVYTQNIDGLERRSGLAVVDLAQMAADEAAEDSGECEIGHAGSSATARGSWEGVVVPLHGGLDEVMCGACGWRERWGKAHNKAFKKGRGVDCPRCSERVSSRRQRLKRATSLSPLAFLRPAVLLYDDPHSSTSSASDLIASLASADLANEPDLLVVAGTSLRIPGFKKLVKRFAARVKKVGGLRVLVNREAVGKEWDGVFDYHFVGDADDWADEMVDWLDALSVSWPAPEPDSTSALGHVDVPPPHSLFVALPMRPSHGLYSPAPSSSSTTTMLSLPTTPPRSSPVPLPASATRAPAVEDSCALSPSPSASAKAADEVQPLPTPPPSSTLLAPVPLPPTRPRPRSSSPHAQPRAQLSATSDPAPPAKRRRFEEPGSPSAASRPSGHGVGIAEQLARAAKRDARDKVERRRGKAARREKRERRRERDERKRREREGTSGGDGVEQS</sequence>
<dbReference type="GO" id="GO:0005739">
    <property type="term" value="C:mitochondrion"/>
    <property type="evidence" value="ECO:0007669"/>
    <property type="project" value="UniProtKB-SubCell"/>
</dbReference>
<feature type="compositionally biased region" description="Basic and acidic residues" evidence="6">
    <location>
        <begin position="577"/>
        <end position="589"/>
    </location>
</feature>
<dbReference type="PANTHER" id="PTHR11085:SF8">
    <property type="entry name" value="NAD-DEPENDENT HISTONE DEACETYLASE HST3"/>
    <property type="match status" value="1"/>
</dbReference>
<protein>
    <recommendedName>
        <fullName evidence="7">Deacetylase sirtuin-type domain-containing protein</fullName>
    </recommendedName>
</protein>
<evidence type="ECO:0000256" key="6">
    <source>
        <dbReference type="SAM" id="MobiDB-lite"/>
    </source>
</evidence>
<accession>A0A194S344</accession>
<feature type="compositionally biased region" description="Low complexity" evidence="6">
    <location>
        <begin position="54"/>
        <end position="63"/>
    </location>
</feature>
<feature type="binding site" evidence="5">
    <location>
        <position position="249"/>
    </location>
    <ligand>
        <name>Zn(2+)</name>
        <dbReference type="ChEBI" id="CHEBI:29105"/>
    </ligand>
</feature>
<dbReference type="Pfam" id="PF02146">
    <property type="entry name" value="SIR2"/>
    <property type="match status" value="1"/>
</dbReference>
<keyword evidence="4" id="KW-0520">NAD</keyword>
<feature type="compositionally biased region" description="Low complexity" evidence="6">
    <location>
        <begin position="116"/>
        <end position="126"/>
    </location>
</feature>
<dbReference type="Proteomes" id="UP000053890">
    <property type="component" value="Unassembled WGS sequence"/>
</dbReference>
<comment type="similarity">
    <text evidence="2">Belongs to the sirtuin family. Class I subfamily.</text>
</comment>
<feature type="compositionally biased region" description="Low complexity" evidence="6">
    <location>
        <begin position="416"/>
        <end position="431"/>
    </location>
</feature>
<proteinExistence type="inferred from homology"/>
<comment type="subcellular location">
    <subcellularLocation>
        <location evidence="1">Mitochondrion</location>
    </subcellularLocation>
</comment>
<dbReference type="GO" id="GO:0070403">
    <property type="term" value="F:NAD+ binding"/>
    <property type="evidence" value="ECO:0007669"/>
    <property type="project" value="InterPro"/>
</dbReference>
<dbReference type="GeneID" id="28974876"/>
<dbReference type="GO" id="GO:0046872">
    <property type="term" value="F:metal ion binding"/>
    <property type="evidence" value="ECO:0007669"/>
    <property type="project" value="UniProtKB-KW"/>
</dbReference>
<dbReference type="PANTHER" id="PTHR11085">
    <property type="entry name" value="NAD-DEPENDENT PROTEIN DEACYLASE SIRTUIN-5, MITOCHONDRIAL-RELATED"/>
    <property type="match status" value="1"/>
</dbReference>
<evidence type="ECO:0000256" key="2">
    <source>
        <dbReference type="ARBA" id="ARBA00006924"/>
    </source>
</evidence>
<feature type="compositionally biased region" description="Basic residues" evidence="6">
    <location>
        <begin position="562"/>
        <end position="576"/>
    </location>
</feature>
<dbReference type="PROSITE" id="PS50305">
    <property type="entry name" value="SIRTUIN"/>
    <property type="match status" value="1"/>
</dbReference>
<feature type="domain" description="Deacetylase sirtuin-type" evidence="7">
    <location>
        <begin position="14"/>
        <end position="376"/>
    </location>
</feature>
<dbReference type="GO" id="GO:0017136">
    <property type="term" value="F:histone deacetylase activity, NAD-dependent"/>
    <property type="evidence" value="ECO:0007669"/>
    <property type="project" value="TreeGrafter"/>
</dbReference>
<dbReference type="OrthoDB" id="2919105at2759"/>
<dbReference type="STRING" id="578459.A0A194S344"/>
<feature type="compositionally biased region" description="Basic and acidic residues" evidence="6">
    <location>
        <begin position="552"/>
        <end position="561"/>
    </location>
</feature>
<dbReference type="InterPro" id="IPR050134">
    <property type="entry name" value="NAD-dep_sirtuin_deacylases"/>
</dbReference>
<feature type="region of interest" description="Disordered" evidence="6">
    <location>
        <begin position="109"/>
        <end position="143"/>
    </location>
</feature>
<dbReference type="GO" id="GO:0005634">
    <property type="term" value="C:nucleus"/>
    <property type="evidence" value="ECO:0007669"/>
    <property type="project" value="TreeGrafter"/>
</dbReference>
<feature type="compositionally biased region" description="Low complexity" evidence="6">
    <location>
        <begin position="455"/>
        <end position="467"/>
    </location>
</feature>
<feature type="compositionally biased region" description="Low complexity" evidence="6">
    <location>
        <begin position="528"/>
        <end position="539"/>
    </location>
</feature>
<evidence type="ECO:0000313" key="9">
    <source>
        <dbReference type="Proteomes" id="UP000053890"/>
    </source>
</evidence>
<feature type="active site" description="Proton acceptor" evidence="5">
    <location>
        <position position="213"/>
    </location>
</feature>